<feature type="compositionally biased region" description="Polar residues" evidence="1">
    <location>
        <begin position="53"/>
        <end position="76"/>
    </location>
</feature>
<feature type="compositionally biased region" description="Low complexity" evidence="1">
    <location>
        <begin position="43"/>
        <end position="52"/>
    </location>
</feature>
<feature type="region of interest" description="Disordered" evidence="1">
    <location>
        <begin position="136"/>
        <end position="163"/>
    </location>
</feature>
<evidence type="ECO:0000256" key="1">
    <source>
        <dbReference type="SAM" id="MobiDB-lite"/>
    </source>
</evidence>
<feature type="region of interest" description="Disordered" evidence="1">
    <location>
        <begin position="39"/>
        <end position="77"/>
    </location>
</feature>
<comment type="caution">
    <text evidence="2">The sequence shown here is derived from an EMBL/GenBank/DDBJ whole genome shotgun (WGS) entry which is preliminary data.</text>
</comment>
<dbReference type="EMBL" id="BGZK01000559">
    <property type="protein sequence ID" value="GBP50142.1"/>
    <property type="molecule type" value="Genomic_DNA"/>
</dbReference>
<accession>A0A4C1WHZ0</accession>
<evidence type="ECO:0000313" key="2">
    <source>
        <dbReference type="EMBL" id="GBP50142.1"/>
    </source>
</evidence>
<gene>
    <name evidence="2" type="ORF">EVAR_42823_1</name>
</gene>
<proteinExistence type="predicted"/>
<reference evidence="2 3" key="1">
    <citation type="journal article" date="2019" name="Commun. Biol.">
        <title>The bagworm genome reveals a unique fibroin gene that provides high tensile strength.</title>
        <authorList>
            <person name="Kono N."/>
            <person name="Nakamura H."/>
            <person name="Ohtoshi R."/>
            <person name="Tomita M."/>
            <person name="Numata K."/>
            <person name="Arakawa K."/>
        </authorList>
    </citation>
    <scope>NUCLEOTIDE SEQUENCE [LARGE SCALE GENOMIC DNA]</scope>
</reference>
<name>A0A4C1WHZ0_EUMVA</name>
<sequence>MERSARSEVRSSATMIQFKAQNEHLQNSAAVALMTVKPPIADSSRSGSSNSSVRYGTTRNTCSTTAKSNRLRSPSANPLMVAGSRCRLRVEGSKFSYQHGLETSSNTFVQSIYMRPKCMHLRGYSNYSAGRKGARQSIRAPAPPASLVTGPWRRSTRDSTRNETAVRGRIAAVCSSVVAAMTGAYYSRAGTQVSPLRAAQGWLA</sequence>
<keyword evidence="3" id="KW-1185">Reference proteome</keyword>
<dbReference type="AlphaFoldDB" id="A0A4C1WHZ0"/>
<organism evidence="2 3">
    <name type="scientific">Eumeta variegata</name>
    <name type="common">Bagworm moth</name>
    <name type="synonym">Eumeta japonica</name>
    <dbReference type="NCBI Taxonomy" id="151549"/>
    <lineage>
        <taxon>Eukaryota</taxon>
        <taxon>Metazoa</taxon>
        <taxon>Ecdysozoa</taxon>
        <taxon>Arthropoda</taxon>
        <taxon>Hexapoda</taxon>
        <taxon>Insecta</taxon>
        <taxon>Pterygota</taxon>
        <taxon>Neoptera</taxon>
        <taxon>Endopterygota</taxon>
        <taxon>Lepidoptera</taxon>
        <taxon>Glossata</taxon>
        <taxon>Ditrysia</taxon>
        <taxon>Tineoidea</taxon>
        <taxon>Psychidae</taxon>
        <taxon>Oiketicinae</taxon>
        <taxon>Eumeta</taxon>
    </lineage>
</organism>
<protein>
    <submittedName>
        <fullName evidence="2">Uncharacterized protein</fullName>
    </submittedName>
</protein>
<evidence type="ECO:0000313" key="3">
    <source>
        <dbReference type="Proteomes" id="UP000299102"/>
    </source>
</evidence>
<dbReference type="Proteomes" id="UP000299102">
    <property type="component" value="Unassembled WGS sequence"/>
</dbReference>